<dbReference type="InterPro" id="IPR032776">
    <property type="entry name" value="CECR6/TMEM121"/>
</dbReference>
<proteinExistence type="inferred from homology"/>
<dbReference type="PANTHER" id="PTHR31046:SF2">
    <property type="entry name" value="TRANSMEMBRANE PROTEIN 121"/>
    <property type="match status" value="1"/>
</dbReference>
<organism evidence="3 4">
    <name type="scientific">Hemibagrus guttatus</name>
    <dbReference type="NCBI Taxonomy" id="175788"/>
    <lineage>
        <taxon>Eukaryota</taxon>
        <taxon>Metazoa</taxon>
        <taxon>Chordata</taxon>
        <taxon>Craniata</taxon>
        <taxon>Vertebrata</taxon>
        <taxon>Euteleostomi</taxon>
        <taxon>Actinopterygii</taxon>
        <taxon>Neopterygii</taxon>
        <taxon>Teleostei</taxon>
        <taxon>Ostariophysi</taxon>
        <taxon>Siluriformes</taxon>
        <taxon>Bagridae</taxon>
        <taxon>Hemibagrus</taxon>
    </lineage>
</organism>
<evidence type="ECO:0000313" key="3">
    <source>
        <dbReference type="EMBL" id="KAK3553787.1"/>
    </source>
</evidence>
<evidence type="ECO:0000313" key="4">
    <source>
        <dbReference type="Proteomes" id="UP001274896"/>
    </source>
</evidence>
<accession>A0AAE0VB74</accession>
<keyword evidence="4" id="KW-1185">Reference proteome</keyword>
<feature type="transmembrane region" description="Helical" evidence="2">
    <location>
        <begin position="238"/>
        <end position="256"/>
    </location>
</feature>
<evidence type="ECO:0000256" key="2">
    <source>
        <dbReference type="SAM" id="Phobius"/>
    </source>
</evidence>
<dbReference type="EMBL" id="JAUCMX010000002">
    <property type="protein sequence ID" value="KAK3553787.1"/>
    <property type="molecule type" value="Genomic_DNA"/>
</dbReference>
<feature type="transmembrane region" description="Helical" evidence="2">
    <location>
        <begin position="199"/>
        <end position="218"/>
    </location>
</feature>
<name>A0AAE0VB74_9TELE</name>
<feature type="transmembrane region" description="Helical" evidence="2">
    <location>
        <begin position="98"/>
        <end position="117"/>
    </location>
</feature>
<dbReference type="Proteomes" id="UP001274896">
    <property type="component" value="Unassembled WGS sequence"/>
</dbReference>
<feature type="transmembrane region" description="Helical" evidence="2">
    <location>
        <begin position="66"/>
        <end position="86"/>
    </location>
</feature>
<evidence type="ECO:0008006" key="5">
    <source>
        <dbReference type="Google" id="ProtNLM"/>
    </source>
</evidence>
<protein>
    <recommendedName>
        <fullName evidence="5">Transmembrane protein 121</fullName>
    </recommendedName>
</protein>
<keyword evidence="2" id="KW-1133">Transmembrane helix</keyword>
<feature type="transmembrane region" description="Helical" evidence="2">
    <location>
        <begin position="137"/>
        <end position="154"/>
    </location>
</feature>
<comment type="similarity">
    <text evidence="1">Belongs to the TMEM121 family.</text>
</comment>
<comment type="caution">
    <text evidence="3">The sequence shown here is derived from an EMBL/GenBank/DDBJ whole genome shotgun (WGS) entry which is preliminary data.</text>
</comment>
<evidence type="ECO:0000256" key="1">
    <source>
        <dbReference type="ARBA" id="ARBA00007711"/>
    </source>
</evidence>
<reference evidence="3" key="1">
    <citation type="submission" date="2023-06" db="EMBL/GenBank/DDBJ databases">
        <title>Male Hemibagrus guttatus genome.</title>
        <authorList>
            <person name="Bian C."/>
        </authorList>
    </citation>
    <scope>NUCLEOTIDE SEQUENCE</scope>
    <source>
        <strain evidence="3">Male_cb2023</strain>
        <tissue evidence="3">Muscle</tissue>
    </source>
</reference>
<dbReference type="InterPro" id="IPR042314">
    <property type="entry name" value="TMEM121"/>
</dbReference>
<dbReference type="PANTHER" id="PTHR31046">
    <property type="entry name" value="TRANSMEMBRANE PROTEIN 121"/>
    <property type="match status" value="1"/>
</dbReference>
<dbReference type="AlphaFoldDB" id="A0AAE0VB74"/>
<keyword evidence="2" id="KW-0472">Membrane</keyword>
<feature type="transmembrane region" description="Helical" evidence="2">
    <location>
        <begin position="33"/>
        <end position="54"/>
    </location>
</feature>
<gene>
    <name evidence="3" type="ORF">QTP70_011628</name>
</gene>
<keyword evidence="2" id="KW-0812">Transmembrane</keyword>
<sequence>MSLCLSQNRFHYSDISLISLSVSLMAPPPPTNAPHVCLSCVVIVSSMALMDTYLVEQNHGPRKIGVFIVVSVGDVCFLIALRYVAIWVGTELRTAKRGYAMILWFLYIFVLEIKVYFIYQNYKSDRKSLDALTRKALTLLLSVCIPVLFVILVAVDHMEYVKAFRKKEEIRNRLFWVVVDLLDVLDIQANLWEPQKKGFPLWAEGLMFFYCYILLLVLPCVSLSEISMQGVNISPHKMMLYPILSLITINIVTVFIRGGNMLLYKDGRVSGILMGKNVLAIVMKTCSFVQYRKQLQSANLNANTPPPPAAPPAAPSAAAFSRVRDSAVLQSGAVDSSSWVQNREECGCRSSCPLRDGAVLEDQRERAAVQGVRSHNFCGMCHFGASWIDWSWKLFWPHTNALNLTKPHTNALNLTKPHTNALNLTKPHTNALNLTKPHTNALNLTKPHTNALNLTKPHTNALNLTKPHTSALNLTKSHTSALNLTKPHTNALNLTKPHTNALNLTKPHTSALNLTKSHTNALNLTKPHTNALNLTKPHTNALNLTKPHTNALNLTKPHTSALNLTKSHTSALNLTKSHTSALNLTKSHTNALNLTKPHTNALNLTKPHTNALNLTKPHTNALNLTKPHTNALNLTKPHTNALNLTKSHTNALNLTKPHTNALNLTKPHTSALNLTKPHTSGMCDGVSLVAMVMQWRCMCVLVPALPWQ</sequence>
<dbReference type="Pfam" id="PF14997">
    <property type="entry name" value="CECR6_TMEM121"/>
    <property type="match status" value="1"/>
</dbReference>